<evidence type="ECO:0000256" key="1">
    <source>
        <dbReference type="SAM" id="MobiDB-lite"/>
    </source>
</evidence>
<protein>
    <submittedName>
        <fullName evidence="2">Uncharacterized protein</fullName>
    </submittedName>
</protein>
<feature type="region of interest" description="Disordered" evidence="1">
    <location>
        <begin position="1"/>
        <end position="23"/>
    </location>
</feature>
<comment type="caution">
    <text evidence="2">The sequence shown here is derived from an EMBL/GenBank/DDBJ whole genome shotgun (WGS) entry which is preliminary data.</text>
</comment>
<accession>A0A928X0I9</accession>
<proteinExistence type="predicted"/>
<dbReference type="Proteomes" id="UP000615026">
    <property type="component" value="Unassembled WGS sequence"/>
</dbReference>
<reference evidence="2" key="1">
    <citation type="submission" date="2020-10" db="EMBL/GenBank/DDBJ databases">
        <authorList>
            <person name="Castelo-Branco R."/>
            <person name="Eusebio N."/>
            <person name="Adriana R."/>
            <person name="Vieira A."/>
            <person name="Brugerolle De Fraissinette N."/>
            <person name="Rezende De Castro R."/>
            <person name="Schneider M.P."/>
            <person name="Vasconcelos V."/>
            <person name="Leao P.N."/>
        </authorList>
    </citation>
    <scope>NUCLEOTIDE SEQUENCE</scope>
    <source>
        <strain evidence="2">LEGE 11479</strain>
    </source>
</reference>
<sequence length="85" mass="9948">MNFQNQALQGPPDRPADFSGSLPPDRSIRHILLGHPSYIRQTIHLLHNLRYVETSQWSPQIEIPDNRLILRPEPEEMISMLVRRL</sequence>
<dbReference type="AlphaFoldDB" id="A0A928X0I9"/>
<evidence type="ECO:0000313" key="2">
    <source>
        <dbReference type="EMBL" id="MBE9065616.1"/>
    </source>
</evidence>
<evidence type="ECO:0000313" key="3">
    <source>
        <dbReference type="Proteomes" id="UP000615026"/>
    </source>
</evidence>
<dbReference type="RefSeq" id="WP_193990710.1">
    <property type="nucleotide sequence ID" value="NZ_JADEXP010000013.1"/>
</dbReference>
<organism evidence="2 3">
    <name type="scientific">Leptolyngbya cf. ectocarpi LEGE 11479</name>
    <dbReference type="NCBI Taxonomy" id="1828722"/>
    <lineage>
        <taxon>Bacteria</taxon>
        <taxon>Bacillati</taxon>
        <taxon>Cyanobacteriota</taxon>
        <taxon>Cyanophyceae</taxon>
        <taxon>Leptolyngbyales</taxon>
        <taxon>Leptolyngbyaceae</taxon>
        <taxon>Leptolyngbya group</taxon>
        <taxon>Leptolyngbya</taxon>
    </lineage>
</organism>
<name>A0A928X0I9_LEPEC</name>
<dbReference type="EMBL" id="JADEXP010000013">
    <property type="protein sequence ID" value="MBE9065616.1"/>
    <property type="molecule type" value="Genomic_DNA"/>
</dbReference>
<keyword evidence="3" id="KW-1185">Reference proteome</keyword>
<gene>
    <name evidence="2" type="ORF">IQ260_03010</name>
</gene>